<dbReference type="AlphaFoldDB" id="A0A6J6BF52"/>
<protein>
    <submittedName>
        <fullName evidence="1">Unannotated protein</fullName>
    </submittedName>
</protein>
<proteinExistence type="predicted"/>
<organism evidence="1">
    <name type="scientific">freshwater metagenome</name>
    <dbReference type="NCBI Taxonomy" id="449393"/>
    <lineage>
        <taxon>unclassified sequences</taxon>
        <taxon>metagenomes</taxon>
        <taxon>ecological metagenomes</taxon>
    </lineage>
</organism>
<reference evidence="1" key="1">
    <citation type="submission" date="2020-05" db="EMBL/GenBank/DDBJ databases">
        <authorList>
            <person name="Chiriac C."/>
            <person name="Salcher M."/>
            <person name="Ghai R."/>
            <person name="Kavagutti S V."/>
        </authorList>
    </citation>
    <scope>NUCLEOTIDE SEQUENCE</scope>
</reference>
<gene>
    <name evidence="1" type="ORF">UFOPK1433_00295</name>
    <name evidence="2" type="ORF">UFOPK1843_00675</name>
</gene>
<accession>A0A6J6BF52</accession>
<sequence length="134" mass="15653">MARIRARRERHGRAVRGSILAHLGSKNPLSFFETVVSQTVEFLRSAWPDELSKLDYRVADAPIGLPPEAEVPRYSSNAKTFRITLYRIPIERMTHHRRTDRLDERFHIEKFVFQAAAELINRGPEDLIPDQFKR</sequence>
<name>A0A6J6BF52_9ZZZZ</name>
<evidence type="ECO:0000313" key="1">
    <source>
        <dbReference type="EMBL" id="CAB4537019.1"/>
    </source>
</evidence>
<evidence type="ECO:0000313" key="2">
    <source>
        <dbReference type="EMBL" id="CAB4608680.1"/>
    </source>
</evidence>
<dbReference type="EMBL" id="CAEZUR010000045">
    <property type="protein sequence ID" value="CAB4608680.1"/>
    <property type="molecule type" value="Genomic_DNA"/>
</dbReference>
<dbReference type="SUPFAM" id="SSF55486">
    <property type="entry name" value="Metalloproteases ('zincins'), catalytic domain"/>
    <property type="match status" value="1"/>
</dbReference>
<dbReference type="EMBL" id="CAEZSN010000021">
    <property type="protein sequence ID" value="CAB4537019.1"/>
    <property type="molecule type" value="Genomic_DNA"/>
</dbReference>